<feature type="region of interest" description="Disordered" evidence="1">
    <location>
        <begin position="148"/>
        <end position="198"/>
    </location>
</feature>
<feature type="non-terminal residue" evidence="2">
    <location>
        <position position="198"/>
    </location>
</feature>
<feature type="region of interest" description="Disordered" evidence="1">
    <location>
        <begin position="1"/>
        <end position="72"/>
    </location>
</feature>
<name>A0A6J4JT82_9ACTN</name>
<organism evidence="2">
    <name type="scientific">uncultured Mycobacteriales bacterium</name>
    <dbReference type="NCBI Taxonomy" id="581187"/>
    <lineage>
        <taxon>Bacteria</taxon>
        <taxon>Bacillati</taxon>
        <taxon>Actinomycetota</taxon>
        <taxon>Actinomycetes</taxon>
        <taxon>Mycobacteriales</taxon>
        <taxon>environmental samples</taxon>
    </lineage>
</organism>
<dbReference type="GO" id="GO:0008237">
    <property type="term" value="F:metallopeptidase activity"/>
    <property type="evidence" value="ECO:0007669"/>
    <property type="project" value="UniProtKB-KW"/>
</dbReference>
<proteinExistence type="predicted"/>
<evidence type="ECO:0000313" key="2">
    <source>
        <dbReference type="EMBL" id="CAA9286667.1"/>
    </source>
</evidence>
<dbReference type="AlphaFoldDB" id="A0A6J4JT82"/>
<reference evidence="2" key="1">
    <citation type="submission" date="2020-02" db="EMBL/GenBank/DDBJ databases">
        <authorList>
            <person name="Meier V. D."/>
        </authorList>
    </citation>
    <scope>NUCLEOTIDE SEQUENCE</scope>
    <source>
        <strain evidence="2">AVDCRST_MAG41</strain>
    </source>
</reference>
<protein>
    <submittedName>
        <fullName evidence="2">Zinc metalloprotease</fullName>
    </submittedName>
</protein>
<dbReference type="GO" id="GO:0006508">
    <property type="term" value="P:proteolysis"/>
    <property type="evidence" value="ECO:0007669"/>
    <property type="project" value="UniProtKB-KW"/>
</dbReference>
<keyword evidence="2" id="KW-0482">Metalloprotease</keyword>
<feature type="non-terminal residue" evidence="2">
    <location>
        <position position="1"/>
    </location>
</feature>
<keyword evidence="2" id="KW-0645">Protease</keyword>
<sequence length="198" mass="20339">WLVRSPSTGPLRPSRCGGVRAAAAPCPRTGTATSPSCSSPPGSPGPRSNTGSPRWSPGCRPVTPAGSAAHGAATRPCWPGAGSCRPRCSTAGWSRPASAGCPTWRPGGAPARRPTVPSGSPPGCGTCRAGCWTMCWCTSSPTWWSPVTGRTSGTSSPAIPGPSAPGVTWRGSPRPPSWTVPTMTRCPRPRSTRARWRS</sequence>
<accession>A0A6J4JT82</accession>
<evidence type="ECO:0000256" key="1">
    <source>
        <dbReference type="SAM" id="MobiDB-lite"/>
    </source>
</evidence>
<feature type="compositionally biased region" description="Basic residues" evidence="1">
    <location>
        <begin position="187"/>
        <end position="198"/>
    </location>
</feature>
<dbReference type="EMBL" id="CADCTP010000382">
    <property type="protein sequence ID" value="CAA9286667.1"/>
    <property type="molecule type" value="Genomic_DNA"/>
</dbReference>
<keyword evidence="2" id="KW-0378">Hydrolase</keyword>
<feature type="compositionally biased region" description="Low complexity" evidence="1">
    <location>
        <begin position="29"/>
        <end position="53"/>
    </location>
</feature>
<gene>
    <name evidence="2" type="ORF">AVDCRST_MAG41-4048</name>
</gene>